<dbReference type="GeneID" id="301820824"/>
<accession>M4ZHL8</accession>
<proteinExistence type="predicted"/>
<evidence type="ECO:0000313" key="1">
    <source>
        <dbReference type="EMBL" id="BAM93131.1"/>
    </source>
</evidence>
<dbReference type="Proteomes" id="UP000011841">
    <property type="component" value="Chromosome"/>
</dbReference>
<dbReference type="EMBL" id="AP012603">
    <property type="protein sequence ID" value="BAM93131.1"/>
    <property type="molecule type" value="Genomic_DNA"/>
</dbReference>
<dbReference type="RefSeq" id="WP_015670202.1">
    <property type="nucleotide sequence ID" value="NC_020453.1"/>
</dbReference>
<gene>
    <name evidence="1" type="ORF">S58_71660</name>
</gene>
<evidence type="ECO:0000313" key="2">
    <source>
        <dbReference type="Proteomes" id="UP000011841"/>
    </source>
</evidence>
<protein>
    <submittedName>
        <fullName evidence="1">Uncharacterized protein</fullName>
    </submittedName>
</protein>
<organism evidence="1 2">
    <name type="scientific">Bradyrhizobium oligotrophicum S58</name>
    <dbReference type="NCBI Taxonomy" id="1245469"/>
    <lineage>
        <taxon>Bacteria</taxon>
        <taxon>Pseudomonadati</taxon>
        <taxon>Pseudomonadota</taxon>
        <taxon>Alphaproteobacteria</taxon>
        <taxon>Hyphomicrobiales</taxon>
        <taxon>Nitrobacteraceae</taxon>
        <taxon>Bradyrhizobium</taxon>
    </lineage>
</organism>
<keyword evidence="2" id="KW-1185">Reference proteome</keyword>
<dbReference type="KEGG" id="aol:S58_71660"/>
<name>M4ZHL8_9BRAD</name>
<reference evidence="1 2" key="1">
    <citation type="journal article" date="2013" name="Appl. Environ. Microbiol.">
        <title>Genome analysis suggests that the soil oligotrophic bacterium Agromonas oligotrophica (Bradyrhizobium oligotrophicum) is a nitrogen-fixing symbiont of Aeschynomene indica.</title>
        <authorList>
            <person name="Okubo T."/>
            <person name="Fukushima S."/>
            <person name="Itakura M."/>
            <person name="Oshima K."/>
            <person name="Longtonglang A."/>
            <person name="Teaumroong N."/>
            <person name="Mitsui H."/>
            <person name="Hattori M."/>
            <person name="Hattori R."/>
            <person name="Hattori T."/>
            <person name="Minamisawa K."/>
        </authorList>
    </citation>
    <scope>NUCLEOTIDE SEQUENCE [LARGE SCALE GENOMIC DNA]</scope>
    <source>
        <strain evidence="1 2">S58</strain>
    </source>
</reference>
<sequence length="80" mass="8946">MLLSRNALVVLVIAAAVTTLLGSSRRAAAIDLGFLDRMNPRYRKCVNDVQAQLLPQYRNDRKIHDSIVTACNSRYPAFGR</sequence>
<dbReference type="AlphaFoldDB" id="M4ZHL8"/>
<dbReference type="PATRIC" id="fig|1245469.3.peg.7325"/>
<dbReference type="HOGENOM" id="CLU_2582807_0_0_5"/>